<feature type="domain" description="Response regulatory" evidence="10">
    <location>
        <begin position="46"/>
        <end position="162"/>
    </location>
</feature>
<dbReference type="Pfam" id="PF00072">
    <property type="entry name" value="Response_reg"/>
    <property type="match status" value="1"/>
</dbReference>
<dbReference type="Gene3D" id="3.40.50.300">
    <property type="entry name" value="P-loop containing nucleotide triphosphate hydrolases"/>
    <property type="match status" value="1"/>
</dbReference>
<keyword evidence="8" id="KW-0597">Phosphoprotein</keyword>
<evidence type="ECO:0000256" key="6">
    <source>
        <dbReference type="ARBA" id="ARBA00023159"/>
    </source>
</evidence>
<dbReference type="OrthoDB" id="9762726at2"/>
<dbReference type="SUPFAM" id="SSF52172">
    <property type="entry name" value="CheY-like"/>
    <property type="match status" value="1"/>
</dbReference>
<keyword evidence="2" id="KW-0067">ATP-binding</keyword>
<dbReference type="GO" id="GO:0006355">
    <property type="term" value="P:regulation of DNA-templated transcription"/>
    <property type="evidence" value="ECO:0007669"/>
    <property type="project" value="InterPro"/>
</dbReference>
<feature type="modified residue" description="4-aspartylphosphate" evidence="8">
    <location>
        <position position="97"/>
    </location>
</feature>
<dbReference type="CDD" id="cd00009">
    <property type="entry name" value="AAA"/>
    <property type="match status" value="1"/>
</dbReference>
<dbReference type="InterPro" id="IPR025944">
    <property type="entry name" value="Sigma_54_int_dom_CS"/>
</dbReference>
<dbReference type="InterPro" id="IPR002197">
    <property type="entry name" value="HTH_Fis"/>
</dbReference>
<proteinExistence type="predicted"/>
<dbReference type="AlphaFoldDB" id="A0A2N3KZ87"/>
<dbReference type="InterPro" id="IPR025943">
    <property type="entry name" value="Sigma_54_int_dom_ATP-bd_2"/>
</dbReference>
<dbReference type="SMART" id="SM00382">
    <property type="entry name" value="AAA"/>
    <property type="match status" value="1"/>
</dbReference>
<dbReference type="InterPro" id="IPR025662">
    <property type="entry name" value="Sigma_54_int_dom_ATP-bd_1"/>
</dbReference>
<dbReference type="Gene3D" id="1.10.10.60">
    <property type="entry name" value="Homeodomain-like"/>
    <property type="match status" value="1"/>
</dbReference>
<evidence type="ECO:0000256" key="1">
    <source>
        <dbReference type="ARBA" id="ARBA00022741"/>
    </source>
</evidence>
<dbReference type="Pfam" id="PF00158">
    <property type="entry name" value="Sigma54_activat"/>
    <property type="match status" value="1"/>
</dbReference>
<dbReference type="SMART" id="SM00448">
    <property type="entry name" value="REC"/>
    <property type="match status" value="1"/>
</dbReference>
<evidence type="ECO:0000313" key="12">
    <source>
        <dbReference type="Proteomes" id="UP000233597"/>
    </source>
</evidence>
<dbReference type="InterPro" id="IPR027417">
    <property type="entry name" value="P-loop_NTPase"/>
</dbReference>
<evidence type="ECO:0000256" key="2">
    <source>
        <dbReference type="ARBA" id="ARBA00022840"/>
    </source>
</evidence>
<sequence>MEQDWDYRLPTIWCAATAAKCIWAKANLAGQKQQSFCHARANNMKTIAIIEDEKLLGNELKRRFEREGWRVTHSPRIEDARRLFIELGFAPAIVLSDMNLPDGNGLDFLEEARAHNVQSEWIFLSGYGTRKDIERAADLGALDFLAKPLDFHKLDLTIATATRGAQARQRIDDTTRQAVERFSPESFIGPSDAAAQVRNMLVQLGKVPITSILIGGETGTGKGLVAKILHYSGLRKDGPFIDLNCAAIPKDMLESELFGHESGAFTGAKGRHRGLMEQADGGTLFLDEIGEMDIGLQSKLLTSIEEQSFRRVGGEEKISVDIQLVAASNRDLRAASARGDFRLDLYHRISVFEMALPALRNRNEDIAPIVANLIGEFNARSGKQVQTVPERVMAILQSYGWPGNVRELRNVIERSVMLANGAELPGEWLGISPSPLTPVTQAPAMTGAGAGAGATTSTDTSPITHALANHTETASGQMGDAARSPVEHAITLPLDGSVSLEEMEEKIIRKALALNGYNVMATVRALGTTRETLRYRIRKYGLEDLLGQTG</sequence>
<keyword evidence="4" id="KW-0805">Transcription regulation</keyword>
<dbReference type="PROSITE" id="PS50110">
    <property type="entry name" value="RESPONSE_REGULATORY"/>
    <property type="match status" value="1"/>
</dbReference>
<evidence type="ECO:0000259" key="9">
    <source>
        <dbReference type="PROSITE" id="PS50045"/>
    </source>
</evidence>
<dbReference type="GO" id="GO:0005524">
    <property type="term" value="F:ATP binding"/>
    <property type="evidence" value="ECO:0007669"/>
    <property type="project" value="UniProtKB-KW"/>
</dbReference>
<dbReference type="InterPro" id="IPR011006">
    <property type="entry name" value="CheY-like_superfamily"/>
</dbReference>
<dbReference type="PROSITE" id="PS50045">
    <property type="entry name" value="SIGMA54_INTERACT_4"/>
    <property type="match status" value="1"/>
</dbReference>
<gene>
    <name evidence="11" type="ORF">COO20_00755</name>
</gene>
<evidence type="ECO:0000256" key="4">
    <source>
        <dbReference type="ARBA" id="ARBA00023015"/>
    </source>
</evidence>
<dbReference type="Gene3D" id="3.40.50.2300">
    <property type="match status" value="1"/>
</dbReference>
<dbReference type="PRINTS" id="PR01590">
    <property type="entry name" value="HTHFIS"/>
</dbReference>
<reference evidence="11 12" key="1">
    <citation type="submission" date="2017-09" db="EMBL/GenBank/DDBJ databases">
        <title>Biodiversity and function of Thalassospira species in the particle-attached aromatic-hydrocarbon-degrading consortia from the surface seawater of the South China Sea.</title>
        <authorList>
            <person name="Dong C."/>
            <person name="Liu R."/>
            <person name="Shao Z."/>
        </authorList>
    </citation>
    <scope>NUCLEOTIDE SEQUENCE [LARGE SCALE GENOMIC DNA]</scope>
    <source>
        <strain evidence="11 12">CSC1P2</strain>
    </source>
</reference>
<evidence type="ECO:0000259" key="10">
    <source>
        <dbReference type="PROSITE" id="PS50110"/>
    </source>
</evidence>
<dbReference type="SUPFAM" id="SSF46689">
    <property type="entry name" value="Homeodomain-like"/>
    <property type="match status" value="1"/>
</dbReference>
<keyword evidence="6" id="KW-0010">Activator</keyword>
<dbReference type="FunFam" id="3.40.50.300:FF:000006">
    <property type="entry name" value="DNA-binding transcriptional regulator NtrC"/>
    <property type="match status" value="1"/>
</dbReference>
<dbReference type="InterPro" id="IPR058031">
    <property type="entry name" value="AAA_lid_NorR"/>
</dbReference>
<evidence type="ECO:0000256" key="8">
    <source>
        <dbReference type="PROSITE-ProRule" id="PRU00169"/>
    </source>
</evidence>
<feature type="domain" description="Sigma-54 factor interaction" evidence="9">
    <location>
        <begin position="187"/>
        <end position="417"/>
    </location>
</feature>
<dbReference type="Pfam" id="PF25601">
    <property type="entry name" value="AAA_lid_14"/>
    <property type="match status" value="1"/>
</dbReference>
<dbReference type="PANTHER" id="PTHR32071">
    <property type="entry name" value="TRANSCRIPTIONAL REGULATORY PROTEIN"/>
    <property type="match status" value="1"/>
</dbReference>
<dbReference type="InterPro" id="IPR002078">
    <property type="entry name" value="Sigma_54_int"/>
</dbReference>
<protein>
    <submittedName>
        <fullName evidence="11">Sigma-54-dependent Fis family transcriptional regulator</fullName>
    </submittedName>
</protein>
<dbReference type="Proteomes" id="UP000233597">
    <property type="component" value="Unassembled WGS sequence"/>
</dbReference>
<dbReference type="GO" id="GO:0043565">
    <property type="term" value="F:sequence-specific DNA binding"/>
    <property type="evidence" value="ECO:0007669"/>
    <property type="project" value="InterPro"/>
</dbReference>
<dbReference type="PROSITE" id="PS00676">
    <property type="entry name" value="SIGMA54_INTERACT_2"/>
    <property type="match status" value="1"/>
</dbReference>
<evidence type="ECO:0000256" key="5">
    <source>
        <dbReference type="ARBA" id="ARBA00023125"/>
    </source>
</evidence>
<organism evidence="11 12">
    <name type="scientific">Thalassospira marina</name>
    <dbReference type="NCBI Taxonomy" id="2048283"/>
    <lineage>
        <taxon>Bacteria</taxon>
        <taxon>Pseudomonadati</taxon>
        <taxon>Pseudomonadota</taxon>
        <taxon>Alphaproteobacteria</taxon>
        <taxon>Rhodospirillales</taxon>
        <taxon>Thalassospiraceae</taxon>
        <taxon>Thalassospira</taxon>
    </lineage>
</organism>
<keyword evidence="5" id="KW-0238">DNA-binding</keyword>
<keyword evidence="1" id="KW-0547">Nucleotide-binding</keyword>
<dbReference type="InterPro" id="IPR001789">
    <property type="entry name" value="Sig_transdc_resp-reg_receiver"/>
</dbReference>
<dbReference type="InterPro" id="IPR009057">
    <property type="entry name" value="Homeodomain-like_sf"/>
</dbReference>
<dbReference type="SUPFAM" id="SSF52540">
    <property type="entry name" value="P-loop containing nucleoside triphosphate hydrolases"/>
    <property type="match status" value="1"/>
</dbReference>
<evidence type="ECO:0000256" key="7">
    <source>
        <dbReference type="ARBA" id="ARBA00023163"/>
    </source>
</evidence>
<dbReference type="CDD" id="cd00156">
    <property type="entry name" value="REC"/>
    <property type="match status" value="1"/>
</dbReference>
<dbReference type="PANTHER" id="PTHR32071:SF14">
    <property type="entry name" value="TRANSCRIPTIONAL REGULATORY PROTEIN RTCR"/>
    <property type="match status" value="1"/>
</dbReference>
<keyword evidence="3" id="KW-0902">Two-component regulatory system</keyword>
<comment type="caution">
    <text evidence="11">The sequence shown here is derived from an EMBL/GenBank/DDBJ whole genome shotgun (WGS) entry which is preliminary data.</text>
</comment>
<dbReference type="Gene3D" id="1.10.8.60">
    <property type="match status" value="1"/>
</dbReference>
<dbReference type="GO" id="GO:0000160">
    <property type="term" value="P:phosphorelay signal transduction system"/>
    <property type="evidence" value="ECO:0007669"/>
    <property type="project" value="UniProtKB-KW"/>
</dbReference>
<dbReference type="InterPro" id="IPR003593">
    <property type="entry name" value="AAA+_ATPase"/>
</dbReference>
<evidence type="ECO:0000313" key="11">
    <source>
        <dbReference type="EMBL" id="PKR55786.1"/>
    </source>
</evidence>
<dbReference type="PROSITE" id="PS00675">
    <property type="entry name" value="SIGMA54_INTERACT_1"/>
    <property type="match status" value="1"/>
</dbReference>
<dbReference type="EMBL" id="NWTK01000001">
    <property type="protein sequence ID" value="PKR55786.1"/>
    <property type="molecule type" value="Genomic_DNA"/>
</dbReference>
<dbReference type="PROSITE" id="PS00688">
    <property type="entry name" value="SIGMA54_INTERACT_3"/>
    <property type="match status" value="1"/>
</dbReference>
<dbReference type="Pfam" id="PF02954">
    <property type="entry name" value="HTH_8"/>
    <property type="match status" value="1"/>
</dbReference>
<keyword evidence="7" id="KW-0804">Transcription</keyword>
<name>A0A2N3KZ87_9PROT</name>
<accession>A0A2N3KZ87</accession>
<evidence type="ECO:0000256" key="3">
    <source>
        <dbReference type="ARBA" id="ARBA00023012"/>
    </source>
</evidence>